<dbReference type="Proteomes" id="UP001172155">
    <property type="component" value="Unassembled WGS sequence"/>
</dbReference>
<gene>
    <name evidence="3" type="ORF">B0T18DRAFT_397798</name>
</gene>
<protein>
    <submittedName>
        <fullName evidence="3">Heterokaryon incompatibility protein-domain-containing protein</fullName>
    </submittedName>
</protein>
<dbReference type="InterPro" id="IPR010730">
    <property type="entry name" value="HET"/>
</dbReference>
<accession>A0AA40F9N3</accession>
<sequence length="759" mass="84638">MSTPLELPKGGLHVVPTRPAPKSKPLCRQCESLRFRRFGAPVSLLPVFVSYPLHQTRDSFLESLRLGCRLCIQISSFLNLDEPDQPSGPEPASDDIAFIYLRMSWSTCYDVSPTEFFAGCETVTAMLVESKARITMPRSTRLEVHERHVSKKYDMERRWPLLPEALHARDEEAAVRGDMSTGSLANFELARLWLSDCERYHDGPRGCKHGLPVRDGARPRILPARLINVENPQSPFLQETSSIPTSPRYAALSYCWGEGSRLTTTTSTLLAFQTSLPLSHLPKTFRDAIHATHKLGLPFLWIDGLCIVQDTPDEVAHQISIMDSVYQNAVLTIAAQGAPSAHHGLFVRRDARYTRPLQLPANDGTASLATIKVAKLKAQVSDYPQRRGWVLQETVLSRRILAYGTDEIRWSCIARNASESEPDPREGSGGLRLCPRLCLASRHHSDSETRRCFQRWYRLAEDFSRRELSVASDGLPALAGLAHYFFGAHLHDWYTYLAGMWQDDVQAGLAWYLVQSPWRAYKAAGLGGALLPTWSWAAAGQNAVEFRRESDRLDARDASFGVEMVRAEVTLCNALVSFGPVKAGGCIWLRGMLKRAELRWDWEYWMTEPPGGRSGPNDPRGRLHEPSGEQPRFPALVCRDGDGPDGGRPVGTAALDGDFAAGVIPDAGAGNADAATVFQEVNLRKEVWCLLVRARVHMDKWQSSCLVLERSAEGYRRIGLLFLRDLEWFGTLKVKPGITGLALVDKQGQLLVPETVKIF</sequence>
<dbReference type="EMBL" id="JAUKUD010000001">
    <property type="protein sequence ID" value="KAK0753773.1"/>
    <property type="molecule type" value="Genomic_DNA"/>
</dbReference>
<evidence type="ECO:0000256" key="1">
    <source>
        <dbReference type="SAM" id="MobiDB-lite"/>
    </source>
</evidence>
<proteinExistence type="predicted"/>
<comment type="caution">
    <text evidence="3">The sequence shown here is derived from an EMBL/GenBank/DDBJ whole genome shotgun (WGS) entry which is preliminary data.</text>
</comment>
<dbReference type="AlphaFoldDB" id="A0AA40F9N3"/>
<reference evidence="3" key="1">
    <citation type="submission" date="2023-06" db="EMBL/GenBank/DDBJ databases">
        <title>Genome-scale phylogeny and comparative genomics of the fungal order Sordariales.</title>
        <authorList>
            <consortium name="Lawrence Berkeley National Laboratory"/>
            <person name="Hensen N."/>
            <person name="Bonometti L."/>
            <person name="Westerberg I."/>
            <person name="Brannstrom I.O."/>
            <person name="Guillou S."/>
            <person name="Cros-Aarteil S."/>
            <person name="Calhoun S."/>
            <person name="Haridas S."/>
            <person name="Kuo A."/>
            <person name="Mondo S."/>
            <person name="Pangilinan J."/>
            <person name="Riley R."/>
            <person name="LaButti K."/>
            <person name="Andreopoulos B."/>
            <person name="Lipzen A."/>
            <person name="Chen C."/>
            <person name="Yanf M."/>
            <person name="Daum C."/>
            <person name="Ng V."/>
            <person name="Clum A."/>
            <person name="Steindorff A."/>
            <person name="Ohm R."/>
            <person name="Martin F."/>
            <person name="Silar P."/>
            <person name="Natvig D."/>
            <person name="Lalanne C."/>
            <person name="Gautier V."/>
            <person name="Ament-velasquez S.L."/>
            <person name="Kruys A."/>
            <person name="Hutchinson M.I."/>
            <person name="Powell A.J."/>
            <person name="Barry K."/>
            <person name="Miller A.N."/>
            <person name="Grigoriev I.V."/>
            <person name="Debuchy R."/>
            <person name="Gladieux P."/>
            <person name="Thoren M.H."/>
            <person name="Johannesson H."/>
        </authorList>
    </citation>
    <scope>NUCLEOTIDE SEQUENCE</scope>
    <source>
        <strain evidence="3">SMH3187-1</strain>
    </source>
</reference>
<dbReference type="PANTHER" id="PTHR33112">
    <property type="entry name" value="DOMAIN PROTEIN, PUTATIVE-RELATED"/>
    <property type="match status" value="1"/>
</dbReference>
<evidence type="ECO:0000313" key="4">
    <source>
        <dbReference type="Proteomes" id="UP001172155"/>
    </source>
</evidence>
<keyword evidence="4" id="KW-1185">Reference proteome</keyword>
<dbReference type="Pfam" id="PF06985">
    <property type="entry name" value="HET"/>
    <property type="match status" value="1"/>
</dbReference>
<evidence type="ECO:0000313" key="3">
    <source>
        <dbReference type="EMBL" id="KAK0753773.1"/>
    </source>
</evidence>
<feature type="domain" description="Heterokaryon incompatibility" evidence="2">
    <location>
        <begin position="249"/>
        <end position="393"/>
    </location>
</feature>
<dbReference type="PANTHER" id="PTHR33112:SF8">
    <property type="entry name" value="HETEROKARYON INCOMPATIBILITY DOMAIN-CONTAINING PROTEIN"/>
    <property type="match status" value="1"/>
</dbReference>
<feature type="region of interest" description="Disordered" evidence="1">
    <location>
        <begin position="609"/>
        <end position="630"/>
    </location>
</feature>
<organism evidence="3 4">
    <name type="scientific">Schizothecium vesticola</name>
    <dbReference type="NCBI Taxonomy" id="314040"/>
    <lineage>
        <taxon>Eukaryota</taxon>
        <taxon>Fungi</taxon>
        <taxon>Dikarya</taxon>
        <taxon>Ascomycota</taxon>
        <taxon>Pezizomycotina</taxon>
        <taxon>Sordariomycetes</taxon>
        <taxon>Sordariomycetidae</taxon>
        <taxon>Sordariales</taxon>
        <taxon>Schizotheciaceae</taxon>
        <taxon>Schizothecium</taxon>
    </lineage>
</organism>
<evidence type="ECO:0000259" key="2">
    <source>
        <dbReference type="Pfam" id="PF06985"/>
    </source>
</evidence>
<name>A0AA40F9N3_9PEZI</name>